<dbReference type="AlphaFoldDB" id="A0A9X9T9L2"/>
<evidence type="ECO:0000256" key="1">
    <source>
        <dbReference type="SAM" id="Phobius"/>
    </source>
</evidence>
<keyword evidence="1" id="KW-0472">Membrane</keyword>
<name>A0A9X9T9L2_METOG</name>
<proteinExistence type="predicted"/>
<dbReference type="EMBL" id="CP113361">
    <property type="protein sequence ID" value="WAI02516.1"/>
    <property type="molecule type" value="Genomic_DNA"/>
</dbReference>
<dbReference type="KEGG" id="mou:OU421_06470"/>
<feature type="transmembrane region" description="Helical" evidence="1">
    <location>
        <begin position="20"/>
        <end position="41"/>
    </location>
</feature>
<keyword evidence="1" id="KW-1133">Transmembrane helix</keyword>
<evidence type="ECO:0000313" key="3">
    <source>
        <dbReference type="Proteomes" id="UP001163096"/>
    </source>
</evidence>
<gene>
    <name evidence="2" type="ORF">OU421_06470</name>
</gene>
<accession>A0A9X9T9L2</accession>
<dbReference type="RefSeq" id="WP_268187810.1">
    <property type="nucleotide sequence ID" value="NZ_CP113361.1"/>
</dbReference>
<dbReference type="GeneID" id="76834730"/>
<dbReference type="Gene3D" id="2.60.40.1820">
    <property type="match status" value="1"/>
</dbReference>
<keyword evidence="1" id="KW-0812">Transmembrane</keyword>
<dbReference type="Proteomes" id="UP001163096">
    <property type="component" value="Chromosome"/>
</dbReference>
<sequence>MRDRFIWDALQEVGMENSRIGTVIMVLPLVILILALVIALYNVGFDVNAATLPENPVGPLNETLSSLLQADGPLVSGDAVEGDPAAGTVTMTGRVQNPTAYPLSVQSIEYRVISEDGNVSAFLAAPVTIPPEGSVPVVLTGPASPDTVRDLKSGSVEGTLYSEIEIMGIRITTAMTRPWSVGP</sequence>
<evidence type="ECO:0000313" key="2">
    <source>
        <dbReference type="EMBL" id="WAI02516.1"/>
    </source>
</evidence>
<organism evidence="2 3">
    <name type="scientific">Methanogenium organophilum</name>
    <dbReference type="NCBI Taxonomy" id="2199"/>
    <lineage>
        <taxon>Archaea</taxon>
        <taxon>Methanobacteriati</taxon>
        <taxon>Methanobacteriota</taxon>
        <taxon>Stenosarchaea group</taxon>
        <taxon>Methanomicrobia</taxon>
        <taxon>Methanomicrobiales</taxon>
        <taxon>Methanomicrobiaceae</taxon>
        <taxon>Methanogenium</taxon>
    </lineage>
</organism>
<keyword evidence="3" id="KW-1185">Reference proteome</keyword>
<reference evidence="2" key="1">
    <citation type="submission" date="2022-11" db="EMBL/GenBank/DDBJ databases">
        <title>Complete genome sequence of Methanogenium organophilum DSM 3596.</title>
        <authorList>
            <person name="Chen S.-C."/>
            <person name="Lai S.-J."/>
            <person name="You Y.-T."/>
        </authorList>
    </citation>
    <scope>NUCLEOTIDE SEQUENCE</scope>
    <source>
        <strain evidence="2">DSM 3596</strain>
    </source>
</reference>
<protein>
    <submittedName>
        <fullName evidence="2">Uncharacterized protein</fullName>
    </submittedName>
</protein>